<protein>
    <submittedName>
        <fullName evidence="3">SRPBCC domain-containing protein</fullName>
    </submittedName>
</protein>
<dbReference type="Gene3D" id="3.30.530.20">
    <property type="match status" value="1"/>
</dbReference>
<evidence type="ECO:0000256" key="1">
    <source>
        <dbReference type="ARBA" id="ARBA00006817"/>
    </source>
</evidence>
<accession>A0ABN1GL82</accession>
<organism evidence="3 4">
    <name type="scientific">Sporichthya brevicatena</name>
    <dbReference type="NCBI Taxonomy" id="171442"/>
    <lineage>
        <taxon>Bacteria</taxon>
        <taxon>Bacillati</taxon>
        <taxon>Actinomycetota</taxon>
        <taxon>Actinomycetes</taxon>
        <taxon>Sporichthyales</taxon>
        <taxon>Sporichthyaceae</taxon>
        <taxon>Sporichthya</taxon>
    </lineage>
</organism>
<evidence type="ECO:0000259" key="2">
    <source>
        <dbReference type="Pfam" id="PF08327"/>
    </source>
</evidence>
<sequence length="170" mass="18680">MTTATETTGVFKVYIRATPEAIWNAITDPEWSVKYGYGGYVSYDLKPGGAYAVRPDEQMLAAGKEMGFPIPDVIVDGEVIEANPYTLLKQSWRMIMDETTFSEGFTTLTYEIEQLSAGYCSLTLIHECPAHPATLRMVSGLNEAPPDQGGGGWPWVLSDLKSLLETGSRM</sequence>
<gene>
    <name evidence="3" type="ORF">GCM10009547_14680</name>
</gene>
<evidence type="ECO:0000313" key="3">
    <source>
        <dbReference type="EMBL" id="GAA0613863.1"/>
    </source>
</evidence>
<keyword evidence="4" id="KW-1185">Reference proteome</keyword>
<dbReference type="SUPFAM" id="SSF55961">
    <property type="entry name" value="Bet v1-like"/>
    <property type="match status" value="1"/>
</dbReference>
<dbReference type="Pfam" id="PF08327">
    <property type="entry name" value="AHSA1"/>
    <property type="match status" value="1"/>
</dbReference>
<dbReference type="RefSeq" id="WP_344603152.1">
    <property type="nucleotide sequence ID" value="NZ_BAAAHE010000010.1"/>
</dbReference>
<name>A0ABN1GL82_9ACTN</name>
<evidence type="ECO:0000313" key="4">
    <source>
        <dbReference type="Proteomes" id="UP001500957"/>
    </source>
</evidence>
<dbReference type="Proteomes" id="UP001500957">
    <property type="component" value="Unassembled WGS sequence"/>
</dbReference>
<reference evidence="3 4" key="1">
    <citation type="journal article" date="2019" name="Int. J. Syst. Evol. Microbiol.">
        <title>The Global Catalogue of Microorganisms (GCM) 10K type strain sequencing project: providing services to taxonomists for standard genome sequencing and annotation.</title>
        <authorList>
            <consortium name="The Broad Institute Genomics Platform"/>
            <consortium name="The Broad Institute Genome Sequencing Center for Infectious Disease"/>
            <person name="Wu L."/>
            <person name="Ma J."/>
        </authorList>
    </citation>
    <scope>NUCLEOTIDE SEQUENCE [LARGE SCALE GENOMIC DNA]</scope>
    <source>
        <strain evidence="3 4">JCM 10671</strain>
    </source>
</reference>
<proteinExistence type="inferred from homology"/>
<comment type="similarity">
    <text evidence="1">Belongs to the AHA1 family.</text>
</comment>
<feature type="domain" description="Activator of Hsp90 ATPase homologue 1/2-like C-terminal" evidence="2">
    <location>
        <begin position="17"/>
        <end position="165"/>
    </location>
</feature>
<dbReference type="InterPro" id="IPR023393">
    <property type="entry name" value="START-like_dom_sf"/>
</dbReference>
<comment type="caution">
    <text evidence="3">The sequence shown here is derived from an EMBL/GenBank/DDBJ whole genome shotgun (WGS) entry which is preliminary data.</text>
</comment>
<dbReference type="EMBL" id="BAAAHE010000010">
    <property type="protein sequence ID" value="GAA0613863.1"/>
    <property type="molecule type" value="Genomic_DNA"/>
</dbReference>
<dbReference type="InterPro" id="IPR013538">
    <property type="entry name" value="ASHA1/2-like_C"/>
</dbReference>